<protein>
    <recommendedName>
        <fullName evidence="2">Helentron 4 helitron-like transposon replicase/helicase/endonuclease</fullName>
    </recommendedName>
</protein>
<reference evidence="1" key="1">
    <citation type="submission" date="2016-05" db="EMBL/GenBank/DDBJ databases">
        <authorList>
            <person name="Lavstsen T."/>
            <person name="Jespersen J.S."/>
        </authorList>
    </citation>
    <scope>NUCLEOTIDE SEQUENCE</scope>
    <source>
        <tissue evidence="1">Brain</tissue>
    </source>
</reference>
<evidence type="ECO:0008006" key="2">
    <source>
        <dbReference type="Google" id="ProtNLM"/>
    </source>
</evidence>
<feature type="non-terminal residue" evidence="1">
    <location>
        <position position="105"/>
    </location>
</feature>
<evidence type="ECO:0000313" key="1">
    <source>
        <dbReference type="EMBL" id="SBR29353.1"/>
    </source>
</evidence>
<feature type="non-terminal residue" evidence="1">
    <location>
        <position position="1"/>
    </location>
</feature>
<organism evidence="1">
    <name type="scientific">Nothobranchius kuhntae</name>
    <name type="common">Beira killifish</name>
    <dbReference type="NCBI Taxonomy" id="321403"/>
    <lineage>
        <taxon>Eukaryota</taxon>
        <taxon>Metazoa</taxon>
        <taxon>Chordata</taxon>
        <taxon>Craniata</taxon>
        <taxon>Vertebrata</taxon>
        <taxon>Euteleostomi</taxon>
        <taxon>Actinopterygii</taxon>
        <taxon>Neopterygii</taxon>
        <taxon>Teleostei</taxon>
        <taxon>Neoteleostei</taxon>
        <taxon>Acanthomorphata</taxon>
        <taxon>Ovalentaria</taxon>
        <taxon>Atherinomorphae</taxon>
        <taxon>Cyprinodontiformes</taxon>
        <taxon>Nothobranchiidae</taxon>
        <taxon>Nothobranchius</taxon>
    </lineage>
</organism>
<dbReference type="EMBL" id="HAEE01009303">
    <property type="protein sequence ID" value="SBR29353.1"/>
    <property type="molecule type" value="Transcribed_RNA"/>
</dbReference>
<sequence>NIDPDSNLLNAINDNCTYYTNDQFNDSIDLDNFSLIHFNCRSLYATFDTMNDYLKTLKSHFQVIALSETWLNEEKGIGFVIDMICIIKIELIRKVEGLHCMLKLP</sequence>
<proteinExistence type="predicted"/>
<accession>A0A1A8KAH4</accession>
<reference evidence="1" key="2">
    <citation type="submission" date="2016-06" db="EMBL/GenBank/DDBJ databases">
        <title>The genome of a short-lived fish provides insights into sex chromosome evolution and the genetic control of aging.</title>
        <authorList>
            <person name="Reichwald K."/>
            <person name="Felder M."/>
            <person name="Petzold A."/>
            <person name="Koch P."/>
            <person name="Groth M."/>
            <person name="Platzer M."/>
        </authorList>
    </citation>
    <scope>NUCLEOTIDE SEQUENCE</scope>
    <source>
        <tissue evidence="1">Brain</tissue>
    </source>
</reference>
<gene>
    <name evidence="1" type="primary">CR396586.2</name>
</gene>
<name>A0A1A8KAH4_NOTKU</name>
<dbReference type="AlphaFoldDB" id="A0A1A8KAH4"/>